<dbReference type="Proteomes" id="UP000595895">
    <property type="component" value="Chromosome"/>
</dbReference>
<name>A0A7T7MBL0_9ACTO</name>
<evidence type="ECO:0000313" key="3">
    <source>
        <dbReference type="Proteomes" id="UP000595895"/>
    </source>
</evidence>
<protein>
    <submittedName>
        <fullName evidence="2">DUF3017 domain-containing protein</fullName>
    </submittedName>
</protein>
<dbReference type="AlphaFoldDB" id="A0A7T7MBL0"/>
<reference evidence="2 3" key="1">
    <citation type="submission" date="2020-12" db="EMBL/GenBank/DDBJ databases">
        <authorList>
            <person name="Zhou J."/>
        </authorList>
    </citation>
    <scope>NUCLEOTIDE SEQUENCE [LARGE SCALE GENOMIC DNA]</scope>
    <source>
        <strain evidence="2 3">CCUG 61299</strain>
    </source>
</reference>
<gene>
    <name evidence="2" type="ORF">JG540_07545</name>
</gene>
<evidence type="ECO:0000256" key="1">
    <source>
        <dbReference type="SAM" id="Phobius"/>
    </source>
</evidence>
<dbReference type="EMBL" id="CP066802">
    <property type="protein sequence ID" value="QQM68418.1"/>
    <property type="molecule type" value="Genomic_DNA"/>
</dbReference>
<keyword evidence="1" id="KW-0472">Membrane</keyword>
<keyword evidence="3" id="KW-1185">Reference proteome</keyword>
<dbReference type="KEGG" id="awe:JG540_07545"/>
<organism evidence="2 3">
    <name type="scientific">Actinomyces weissii</name>
    <dbReference type="NCBI Taxonomy" id="675090"/>
    <lineage>
        <taxon>Bacteria</taxon>
        <taxon>Bacillati</taxon>
        <taxon>Actinomycetota</taxon>
        <taxon>Actinomycetes</taxon>
        <taxon>Actinomycetales</taxon>
        <taxon>Actinomycetaceae</taxon>
        <taxon>Actinomyces</taxon>
    </lineage>
</organism>
<evidence type="ECO:0000313" key="2">
    <source>
        <dbReference type="EMBL" id="QQM68418.1"/>
    </source>
</evidence>
<accession>A0A7T7MBL0</accession>
<sequence length="78" mass="7867">MVLVGAGLALTLALALLGRAYLAVLCLAALLGAVSCVRLQRPVGSWMAARSRLFDAVFGLGLVIVLVALSGLAAGHHG</sequence>
<keyword evidence="1" id="KW-1133">Transmembrane helix</keyword>
<proteinExistence type="predicted"/>
<feature type="transmembrane region" description="Helical" evidence="1">
    <location>
        <begin position="56"/>
        <end position="75"/>
    </location>
</feature>
<keyword evidence="1" id="KW-0812">Transmembrane</keyword>